<dbReference type="EMBL" id="VJMJ01000009">
    <property type="protein sequence ID" value="KAF0744639.1"/>
    <property type="molecule type" value="Genomic_DNA"/>
</dbReference>
<dbReference type="InterPro" id="IPR004616">
    <property type="entry name" value="Leu/Phe-tRNA_Trfase"/>
</dbReference>
<dbReference type="VEuPathDB" id="FungiDB:AeMF1_001613"/>
<dbReference type="GO" id="GO:0030163">
    <property type="term" value="P:protein catabolic process"/>
    <property type="evidence" value="ECO:0007669"/>
    <property type="project" value="InterPro"/>
</dbReference>
<gene>
    <name evidence="4" type="ORF">Ae201684_001103</name>
</gene>
<evidence type="ECO:0000256" key="1">
    <source>
        <dbReference type="ARBA" id="ARBA00022490"/>
    </source>
</evidence>
<reference evidence="4 5" key="1">
    <citation type="submission" date="2019-07" db="EMBL/GenBank/DDBJ databases">
        <title>Genomics analysis of Aphanomyces spp. identifies a new class of oomycete effector associated with host adaptation.</title>
        <authorList>
            <person name="Gaulin E."/>
        </authorList>
    </citation>
    <scope>NUCLEOTIDE SEQUENCE [LARGE SCALE GENOMIC DNA]</scope>
    <source>
        <strain evidence="4 5">ATCC 201684</strain>
    </source>
</reference>
<dbReference type="GO" id="GO:0008914">
    <property type="term" value="F:leucyl-tRNA--protein transferase activity"/>
    <property type="evidence" value="ECO:0007669"/>
    <property type="project" value="InterPro"/>
</dbReference>
<accession>A0A6G0XVZ5</accession>
<dbReference type="PANTHER" id="PTHR30098:SF2">
    <property type="entry name" value="LEUCYL_PHENYLALANYL-TRNA--PROTEIN TRANSFERASE"/>
    <property type="match status" value="1"/>
</dbReference>
<keyword evidence="2" id="KW-0808">Transferase</keyword>
<keyword evidence="3" id="KW-0012">Acyltransferase</keyword>
<keyword evidence="1" id="KW-0963">Cytoplasm</keyword>
<dbReference type="AlphaFoldDB" id="A0A6G0XVZ5"/>
<evidence type="ECO:0000313" key="4">
    <source>
        <dbReference type="EMBL" id="KAF0744639.1"/>
    </source>
</evidence>
<proteinExistence type="predicted"/>
<dbReference type="Gene3D" id="3.40.630.70">
    <property type="entry name" value="Leucyl/phenylalanyl-tRNA-protein transferase, C-terminal domain"/>
    <property type="match status" value="1"/>
</dbReference>
<dbReference type="Pfam" id="PF03588">
    <property type="entry name" value="Leu_Phe_trans"/>
    <property type="match status" value="1"/>
</dbReference>
<sequence length="250" mass="28421">MSTAKALRMDEEFVPEYLRGYMHHAQEDFWISRCFDPVFIAHIMHVGFLPIATKARGDCYLLPKLHENRCVMDPRDLHIPKQIRKKAKGYRLTINQAFDQVVAGCHEQHGEEWLYPPVVQAFRELIPGIPVNNATIKLHSIELWKDTTLVAGELGYCNGAMFTSLTGFFAPGTNGAGTMQLYVLGALLHISGFQMWDLGMSIDYKLKLGAMDIPRREFVKAVYDLRMTPVSLVDDEENARALVDRHLSLQ</sequence>
<dbReference type="InterPro" id="IPR042203">
    <property type="entry name" value="Leu/Phe-tRNA_Trfase_C"/>
</dbReference>
<organism evidence="4 5">
    <name type="scientific">Aphanomyces euteiches</name>
    <dbReference type="NCBI Taxonomy" id="100861"/>
    <lineage>
        <taxon>Eukaryota</taxon>
        <taxon>Sar</taxon>
        <taxon>Stramenopiles</taxon>
        <taxon>Oomycota</taxon>
        <taxon>Saprolegniomycetes</taxon>
        <taxon>Saprolegniales</taxon>
        <taxon>Verrucalvaceae</taxon>
        <taxon>Aphanomyces</taxon>
    </lineage>
</organism>
<keyword evidence="5" id="KW-1185">Reference proteome</keyword>
<comment type="caution">
    <text evidence="4">The sequence shown here is derived from an EMBL/GenBank/DDBJ whole genome shotgun (WGS) entry which is preliminary data.</text>
</comment>
<name>A0A6G0XVZ5_9STRA</name>
<dbReference type="GO" id="GO:0005737">
    <property type="term" value="C:cytoplasm"/>
    <property type="evidence" value="ECO:0007669"/>
    <property type="project" value="TreeGrafter"/>
</dbReference>
<evidence type="ECO:0000256" key="2">
    <source>
        <dbReference type="ARBA" id="ARBA00022679"/>
    </source>
</evidence>
<evidence type="ECO:0000313" key="5">
    <source>
        <dbReference type="Proteomes" id="UP000481153"/>
    </source>
</evidence>
<evidence type="ECO:0000256" key="3">
    <source>
        <dbReference type="ARBA" id="ARBA00023315"/>
    </source>
</evidence>
<dbReference type="SUPFAM" id="SSF55729">
    <property type="entry name" value="Acyl-CoA N-acyltransferases (Nat)"/>
    <property type="match status" value="1"/>
</dbReference>
<evidence type="ECO:0008006" key="6">
    <source>
        <dbReference type="Google" id="ProtNLM"/>
    </source>
</evidence>
<dbReference type="PANTHER" id="PTHR30098">
    <property type="entry name" value="LEUCYL/PHENYLALANYL-TRNA--PROTEIN TRANSFERASE"/>
    <property type="match status" value="1"/>
</dbReference>
<dbReference type="InterPro" id="IPR016181">
    <property type="entry name" value="Acyl_CoA_acyltransferase"/>
</dbReference>
<protein>
    <recommendedName>
        <fullName evidence="6">Leucyl/phenylalanyl-tRNA--protein transferase</fullName>
    </recommendedName>
</protein>
<dbReference type="Proteomes" id="UP000481153">
    <property type="component" value="Unassembled WGS sequence"/>
</dbReference>